<feature type="region of interest" description="Disordered" evidence="1">
    <location>
        <begin position="965"/>
        <end position="991"/>
    </location>
</feature>
<proteinExistence type="predicted"/>
<feature type="compositionally biased region" description="Polar residues" evidence="1">
    <location>
        <begin position="750"/>
        <end position="763"/>
    </location>
</feature>
<feature type="transmembrane region" description="Helical" evidence="2">
    <location>
        <begin position="57"/>
        <end position="78"/>
    </location>
</feature>
<gene>
    <name evidence="3" type="ORF">BN1204_063780</name>
</gene>
<sequence>MSTASARQSSVLSPRLAFPCFVCSLLLHLLFLSSSSLPTHSWPNRSWPVSSPGLSCLSYLSFSVFSPVFVLAASLPSATAPKRELPKSSFSLSPSPAFSSFSASPSSPASPFSVSPSGASSSTVAKGRVAYEALQRDAEETLGQSKSGALKSCWAAVLKEINRLQSLPSEQACSSLGEASREYIALLRARCIYTRTGRPFPTAENGCYLLPEDVPQSWLALHPEGKSESGEEGEEEQRDETRGITTGEKEGANKEENEAKERKDRIDSSYTSREEKAEGGRDAGNAERKNRGRKERNEALENPCVTLEAFLSLQSSPDIDMELHRSDGAKPGELAASAILPVSFSDDADTGGETLSPLLPPASSFSSATRRAETATEEVTPPQNYSLPLYRALARRRAGERDTQRDLIFRNLMHACERLRQRIVDGCQHAKSMEFGTFALVREQINHIDNICFFLHSAEWQRRSEATVNRLALASGAVASRLQAQAQNLAEMHAIQKQQLEGGWQVTQLLANLHEGMKDVFATLHQIRSFHRYLAEAVGSAQTFAFYFFALLLACFFTAHARVQAARLPLLLLLLVLAGAELATRKWGSRFLLAFSDLLGRRGSFGSAGEESSRKNPPFPDLLGEAWEAAMADVDTVACGLRCMYTSAAVLVWLHRALIHKTPEELLREEMKKLQKEMQDVREALCQRSIAAAAAAAEIARGDAKMSQEAGFCEKKKFRVFVPGRGTGLYGQRAVAASPSMPRERVESLSAGQGQELSETQTRGGEEPPPVRAVTSPWGQRCRDTGEERKEICRQSAGKQEAGVGAGVTKLENEVAELRGRLARQNAVHRQLMVFCEEMLDKFRRGEQATEADLNQAASLQILWNQMCGVASLSGSPSHYPSCPLSHPAFASPLSSSLCGTPFFTPAPSQLSSGFFSPASSLGPEASLRCTYTGGLPGDSGNACEETSVSSRACSGRLGPVLRKLTGEDRASVSSHLEGTPPGGRQQPNEEWNDVSNLSFVSTASSFFRAVPVGKQGRETPSGSTARANATGSPREAHGVFVASGTPQRHLSGAGGDICAALSLGTVGRGSRRLAGTETHSWLAAVRRQLGWAARGRACGGVTRDAVSLSRRYDRDEGEEADPTYVPSSSEDDERWESVACSGAGHSENPKEDDAGRAKHQPAPQLVGGAGACRQRSGAFGTVSSDGPGCEEGAASPKDEQDAERSSRDERTKRLLGCMAQRQGEAKGGDIAKNEKRGDLRRNPVRGARPRRFLGCVETEAPGDFAAPWVARVSEPGQARARGAARARHGREGRQGSTDRGERTPERNRQKAKEVTSANAREAERDSGKEAGKPSTSAGEKEARNEDRRRETERKRERAREGKGDREERKTPQGKKRVAKTERGGDEEKQERHKRGTAEGNGARESC</sequence>
<feature type="compositionally biased region" description="Basic and acidic residues" evidence="1">
    <location>
        <begin position="1339"/>
        <end position="1371"/>
    </location>
</feature>
<feature type="region of interest" description="Disordered" evidence="1">
    <location>
        <begin position="223"/>
        <end position="300"/>
    </location>
</feature>
<feature type="region of interest" description="Disordered" evidence="1">
    <location>
        <begin position="1105"/>
        <end position="1254"/>
    </location>
</feature>
<feature type="compositionally biased region" description="Basic and acidic residues" evidence="1">
    <location>
        <begin position="1148"/>
        <end position="1157"/>
    </location>
</feature>
<evidence type="ECO:0000313" key="3">
    <source>
        <dbReference type="EMBL" id="CEL70698.1"/>
    </source>
</evidence>
<keyword evidence="2" id="KW-0812">Transmembrane</keyword>
<keyword evidence="2" id="KW-0472">Membrane</keyword>
<feature type="transmembrane region" description="Helical" evidence="2">
    <location>
        <begin position="533"/>
        <end position="559"/>
    </location>
</feature>
<reference evidence="3" key="1">
    <citation type="journal article" date="2015" name="PLoS ONE">
        <title>Comprehensive Evaluation of Toxoplasma gondii VEG and Neospora caninum LIV Genomes with Tachyzoite Stage Transcriptome and Proteome Defines Novel Transcript Features.</title>
        <authorList>
            <person name="Ramaprasad A."/>
            <person name="Mourier T."/>
            <person name="Naeem R."/>
            <person name="Malas T.B."/>
            <person name="Moussa E."/>
            <person name="Panigrahi A."/>
            <person name="Vermont S.J."/>
            <person name="Otto T.D."/>
            <person name="Wastling J."/>
            <person name="Pain A."/>
        </authorList>
    </citation>
    <scope>NUCLEOTIDE SEQUENCE</scope>
    <source>
        <strain evidence="3">Liverpool</strain>
    </source>
</reference>
<dbReference type="EMBL" id="LN714487">
    <property type="protein sequence ID" value="CEL70698.1"/>
    <property type="molecule type" value="Genomic_DNA"/>
</dbReference>
<feature type="compositionally biased region" description="Polar residues" evidence="1">
    <location>
        <begin position="1019"/>
        <end position="1032"/>
    </location>
</feature>
<feature type="region of interest" description="Disordered" evidence="1">
    <location>
        <begin position="1275"/>
        <end position="1407"/>
    </location>
</feature>
<keyword evidence="2" id="KW-1133">Transmembrane helix</keyword>
<evidence type="ECO:0000256" key="1">
    <source>
        <dbReference type="SAM" id="MobiDB-lite"/>
    </source>
</evidence>
<feature type="compositionally biased region" description="Basic and acidic residues" evidence="1">
    <location>
        <begin position="1379"/>
        <end position="1391"/>
    </location>
</feature>
<evidence type="ECO:0000256" key="2">
    <source>
        <dbReference type="SAM" id="Phobius"/>
    </source>
</evidence>
<feature type="compositionally biased region" description="Low complexity" evidence="1">
    <location>
        <begin position="355"/>
        <end position="369"/>
    </location>
</feature>
<name>A0A0F7UL60_NEOCL</name>
<feature type="region of interest" description="Disordered" evidence="1">
    <location>
        <begin position="1013"/>
        <end position="1035"/>
    </location>
</feature>
<feature type="compositionally biased region" description="Basic and acidic residues" evidence="1">
    <location>
        <begin position="781"/>
        <end position="793"/>
    </location>
</feature>
<feature type="compositionally biased region" description="Basic and acidic residues" evidence="1">
    <location>
        <begin position="1290"/>
        <end position="1314"/>
    </location>
</feature>
<feature type="compositionally biased region" description="Basic and acidic residues" evidence="1">
    <location>
        <begin position="1197"/>
        <end position="1213"/>
    </location>
</feature>
<protein>
    <recommendedName>
        <fullName evidence="4">Transmembrane protein</fullName>
    </recommendedName>
</protein>
<feature type="compositionally biased region" description="Basic and acidic residues" evidence="1">
    <location>
        <begin position="239"/>
        <end position="299"/>
    </location>
</feature>
<dbReference type="InterPro" id="IPR040346">
    <property type="entry name" value="GEX1/Brambleberry"/>
</dbReference>
<accession>A0A0F7UL60</accession>
<feature type="compositionally biased region" description="Basic and acidic residues" evidence="1">
    <location>
        <begin position="1321"/>
        <end position="1332"/>
    </location>
</feature>
<feature type="region of interest" description="Disordered" evidence="1">
    <location>
        <begin position="351"/>
        <end position="381"/>
    </location>
</feature>
<feature type="transmembrane region" description="Helical" evidence="2">
    <location>
        <begin position="565"/>
        <end position="583"/>
    </location>
</feature>
<dbReference type="PANTHER" id="PTHR33538">
    <property type="entry name" value="PROTEIN GAMETE EXPRESSED 1"/>
    <property type="match status" value="1"/>
</dbReference>
<organism evidence="3">
    <name type="scientific">Neospora caninum (strain Liverpool)</name>
    <dbReference type="NCBI Taxonomy" id="572307"/>
    <lineage>
        <taxon>Eukaryota</taxon>
        <taxon>Sar</taxon>
        <taxon>Alveolata</taxon>
        <taxon>Apicomplexa</taxon>
        <taxon>Conoidasida</taxon>
        <taxon>Coccidia</taxon>
        <taxon>Eucoccidiorida</taxon>
        <taxon>Eimeriorina</taxon>
        <taxon>Sarcocystidae</taxon>
        <taxon>Neospora</taxon>
    </lineage>
</organism>
<evidence type="ECO:0008006" key="4">
    <source>
        <dbReference type="Google" id="ProtNLM"/>
    </source>
</evidence>
<feature type="compositionally biased region" description="Basic and acidic residues" evidence="1">
    <location>
        <begin position="1224"/>
        <end position="1242"/>
    </location>
</feature>
<feature type="region of interest" description="Disordered" evidence="1">
    <location>
        <begin position="733"/>
        <end position="799"/>
    </location>
</feature>
<dbReference type="PANTHER" id="PTHR33538:SF2">
    <property type="entry name" value="PROTEIN GAMETE EXPRESSED 1"/>
    <property type="match status" value="1"/>
</dbReference>